<dbReference type="InterPro" id="IPR002110">
    <property type="entry name" value="Ankyrin_rpt"/>
</dbReference>
<organism evidence="5 6">
    <name type="scientific">Triparma laevis f. inornata</name>
    <dbReference type="NCBI Taxonomy" id="1714386"/>
    <lineage>
        <taxon>Eukaryota</taxon>
        <taxon>Sar</taxon>
        <taxon>Stramenopiles</taxon>
        <taxon>Ochrophyta</taxon>
        <taxon>Bolidophyceae</taxon>
        <taxon>Parmales</taxon>
        <taxon>Triparmaceae</taxon>
        <taxon>Triparma</taxon>
    </lineage>
</organism>
<dbReference type="Pfam" id="PF00023">
    <property type="entry name" value="Ank"/>
    <property type="match status" value="1"/>
</dbReference>
<accession>A0A9W7A8Q6</accession>
<evidence type="ECO:0000256" key="2">
    <source>
        <dbReference type="ARBA" id="ARBA00023043"/>
    </source>
</evidence>
<dbReference type="Pfam" id="PF12796">
    <property type="entry name" value="Ank_2"/>
    <property type="match status" value="1"/>
</dbReference>
<evidence type="ECO:0000256" key="1">
    <source>
        <dbReference type="ARBA" id="ARBA00022737"/>
    </source>
</evidence>
<dbReference type="PROSITE" id="PS50088">
    <property type="entry name" value="ANK_REPEAT"/>
    <property type="match status" value="3"/>
</dbReference>
<dbReference type="PRINTS" id="PR01415">
    <property type="entry name" value="ANKYRIN"/>
</dbReference>
<dbReference type="InterPro" id="IPR036770">
    <property type="entry name" value="Ankyrin_rpt-contain_sf"/>
</dbReference>
<dbReference type="PANTHER" id="PTHR24201:SF2">
    <property type="entry name" value="ANKYRIN REPEAT DOMAIN-CONTAINING PROTEIN 42"/>
    <property type="match status" value="1"/>
</dbReference>
<gene>
    <name evidence="5" type="ORF">TL16_g04771</name>
</gene>
<dbReference type="InterPro" id="IPR050776">
    <property type="entry name" value="Ank_Repeat/CDKN_Inhibitor"/>
</dbReference>
<reference evidence="6" key="1">
    <citation type="journal article" date="2023" name="Commun. Biol.">
        <title>Genome analysis of Parmales, the sister group of diatoms, reveals the evolutionary specialization of diatoms from phago-mixotrophs to photoautotrophs.</title>
        <authorList>
            <person name="Ban H."/>
            <person name="Sato S."/>
            <person name="Yoshikawa S."/>
            <person name="Yamada K."/>
            <person name="Nakamura Y."/>
            <person name="Ichinomiya M."/>
            <person name="Sato N."/>
            <person name="Blanc-Mathieu R."/>
            <person name="Endo H."/>
            <person name="Kuwata A."/>
            <person name="Ogata H."/>
        </authorList>
    </citation>
    <scope>NUCLEOTIDE SEQUENCE [LARGE SCALE GENOMIC DNA]</scope>
</reference>
<dbReference type="Gene3D" id="1.25.40.20">
    <property type="entry name" value="Ankyrin repeat-containing domain"/>
    <property type="match status" value="2"/>
</dbReference>
<protein>
    <submittedName>
        <fullName evidence="5">Uncharacterized protein</fullName>
    </submittedName>
</protein>
<dbReference type="SMART" id="SM00248">
    <property type="entry name" value="ANK"/>
    <property type="match status" value="5"/>
</dbReference>
<feature type="repeat" description="ANK" evidence="3">
    <location>
        <begin position="130"/>
        <end position="162"/>
    </location>
</feature>
<dbReference type="PROSITE" id="PS50297">
    <property type="entry name" value="ANK_REP_REGION"/>
    <property type="match status" value="3"/>
</dbReference>
<dbReference type="EMBL" id="BLQM01000134">
    <property type="protein sequence ID" value="GMH67797.1"/>
    <property type="molecule type" value="Genomic_DNA"/>
</dbReference>
<dbReference type="SUPFAM" id="SSF48403">
    <property type="entry name" value="Ankyrin repeat"/>
    <property type="match status" value="1"/>
</dbReference>
<evidence type="ECO:0000256" key="3">
    <source>
        <dbReference type="PROSITE-ProRule" id="PRU00023"/>
    </source>
</evidence>
<feature type="repeat" description="ANK" evidence="3">
    <location>
        <begin position="220"/>
        <end position="252"/>
    </location>
</feature>
<evidence type="ECO:0000313" key="5">
    <source>
        <dbReference type="EMBL" id="GMH67797.1"/>
    </source>
</evidence>
<name>A0A9W7A8Q6_9STRA</name>
<keyword evidence="2 3" id="KW-0040">ANK repeat</keyword>
<keyword evidence="1" id="KW-0677">Repeat</keyword>
<dbReference type="AlphaFoldDB" id="A0A9W7A8Q6"/>
<dbReference type="Proteomes" id="UP001162640">
    <property type="component" value="Unassembled WGS sequence"/>
</dbReference>
<sequence length="341" mass="36335">MAFFIEKKDTNAIPEHMLEENQLPNENNLALFTAAADGNFEGVKVAVKAGGKPSYFHRPADGATSMHAAARSSTIEASQIMNFLFVQGGCLDAKMITNHNTPLHEAIMHSNKTTVETLLDCGAAFIGNSFGNTPLHLAVQQGNIQIALLLLAKNHPVNVKNNRGMTPLHICGNLCQEKIMTSGAAAAAAPIAAAKNLESYLKLAGALILYGVGLDEVDANRYTALHAAASRGNLDMVQLLVDSGADICVKSFLQLTETKIVERTAQQVATLNSHVSVEAYLEGCEKKRQFGSLIPTNALVTKWTKGVITAAKIRSTKNENNSPNVAVGSGASMAKKAREKV</sequence>
<evidence type="ECO:0000313" key="6">
    <source>
        <dbReference type="Proteomes" id="UP001162640"/>
    </source>
</evidence>
<feature type="repeat" description="ANK" evidence="3">
    <location>
        <begin position="98"/>
        <end position="123"/>
    </location>
</feature>
<dbReference type="PANTHER" id="PTHR24201">
    <property type="entry name" value="ANK_REP_REGION DOMAIN-CONTAINING PROTEIN"/>
    <property type="match status" value="1"/>
</dbReference>
<proteinExistence type="predicted"/>
<comment type="caution">
    <text evidence="5">The sequence shown here is derived from an EMBL/GenBank/DDBJ whole genome shotgun (WGS) entry which is preliminary data.</text>
</comment>
<evidence type="ECO:0000256" key="4">
    <source>
        <dbReference type="SAM" id="MobiDB-lite"/>
    </source>
</evidence>
<feature type="region of interest" description="Disordered" evidence="4">
    <location>
        <begin position="319"/>
        <end position="341"/>
    </location>
</feature>
<dbReference type="GO" id="GO:0005634">
    <property type="term" value="C:nucleus"/>
    <property type="evidence" value="ECO:0007669"/>
    <property type="project" value="TreeGrafter"/>
</dbReference>